<name>A0A9W7YD54_9FUNG</name>
<dbReference type="OrthoDB" id="538640at2759"/>
<dbReference type="EMBL" id="JANBOI010000557">
    <property type="protein sequence ID" value="KAJ1729750.1"/>
    <property type="molecule type" value="Genomic_DNA"/>
</dbReference>
<evidence type="ECO:0000313" key="3">
    <source>
        <dbReference type="Proteomes" id="UP001143981"/>
    </source>
</evidence>
<dbReference type="GO" id="GO:0005739">
    <property type="term" value="C:mitochondrion"/>
    <property type="evidence" value="ECO:0007669"/>
    <property type="project" value="UniProtKB-SubCell"/>
</dbReference>
<dbReference type="Pfam" id="PF09424">
    <property type="entry name" value="YqeY"/>
    <property type="match status" value="1"/>
</dbReference>
<keyword evidence="3" id="KW-1185">Reference proteome</keyword>
<evidence type="ECO:0000256" key="1">
    <source>
        <dbReference type="RuleBase" id="RU365099"/>
    </source>
</evidence>
<evidence type="ECO:0000313" key="2">
    <source>
        <dbReference type="EMBL" id="KAJ1729750.1"/>
    </source>
</evidence>
<dbReference type="Proteomes" id="UP001143981">
    <property type="component" value="Unassembled WGS sequence"/>
</dbReference>
<dbReference type="PANTHER" id="PTHR28055:SF1">
    <property type="entry name" value="ALTERED INHERITANCE OF MITOCHONDRIA PROTEIN 41, MITOCHONDRIAL"/>
    <property type="match status" value="1"/>
</dbReference>
<dbReference type="Gene3D" id="1.10.10.410">
    <property type="match status" value="1"/>
</dbReference>
<dbReference type="Gene3D" id="1.10.1510.10">
    <property type="entry name" value="Uncharacterised protein YqeY/AIM41 PF09424, N-terminal domain"/>
    <property type="match status" value="1"/>
</dbReference>
<dbReference type="GO" id="GO:0016884">
    <property type="term" value="F:carbon-nitrogen ligase activity, with glutamine as amido-N-donor"/>
    <property type="evidence" value="ECO:0007669"/>
    <property type="project" value="UniProtKB-UniRule"/>
</dbReference>
<dbReference type="InterPro" id="IPR042184">
    <property type="entry name" value="YqeY/Aim41_N"/>
</dbReference>
<dbReference type="AlphaFoldDB" id="A0A9W7YD54"/>
<dbReference type="SUPFAM" id="SSF89095">
    <property type="entry name" value="GatB/YqeY motif"/>
    <property type="match status" value="1"/>
</dbReference>
<dbReference type="InterPro" id="IPR019004">
    <property type="entry name" value="YqeY/Aim41"/>
</dbReference>
<dbReference type="PANTHER" id="PTHR28055">
    <property type="entry name" value="ALTERED INHERITANCE OF MITOCHONDRIA PROTEIN 41, MITOCHONDRIAL"/>
    <property type="match status" value="1"/>
</dbReference>
<gene>
    <name evidence="1" type="primary">AIM41</name>
    <name evidence="2" type="ORF">LPJ61_003369</name>
</gene>
<comment type="similarity">
    <text evidence="1">Belongs to the AIM41 family.</text>
</comment>
<dbReference type="InterPro" id="IPR023168">
    <property type="entry name" value="GatB_Yqey_C_2"/>
</dbReference>
<comment type="subcellular location">
    <subcellularLocation>
        <location evidence="1">Mitochondrion</location>
    </subcellularLocation>
</comment>
<dbReference type="InterPro" id="IPR003789">
    <property type="entry name" value="Asn/Gln_tRNA_amidoTrase-B-like"/>
</dbReference>
<protein>
    <recommendedName>
        <fullName evidence="1">Altered inheritance of mitochondria protein 41</fullName>
    </recommendedName>
</protein>
<organism evidence="2 3">
    <name type="scientific">Coemansia biformis</name>
    <dbReference type="NCBI Taxonomy" id="1286918"/>
    <lineage>
        <taxon>Eukaryota</taxon>
        <taxon>Fungi</taxon>
        <taxon>Fungi incertae sedis</taxon>
        <taxon>Zoopagomycota</taxon>
        <taxon>Kickxellomycotina</taxon>
        <taxon>Kickxellomycetes</taxon>
        <taxon>Kickxellales</taxon>
        <taxon>Kickxellaceae</taxon>
        <taxon>Coemansia</taxon>
    </lineage>
</organism>
<keyword evidence="1" id="KW-0496">Mitochondrion</keyword>
<comment type="caution">
    <text evidence="2">The sequence shown here is derived from an EMBL/GenBank/DDBJ whole genome shotgun (WGS) entry which is preliminary data.</text>
</comment>
<accession>A0A9W7YD54</accession>
<proteinExistence type="inferred from homology"/>
<sequence length="180" mass="18956">MFATRTCLRVRAAACAGSKRWLGTAAEAQGGALHARLKADLKAAMRGKDKTRLAVIKGVLADIVYVEKSPTGSAFSRDSDADVAEVVQRALQRRRDSVQAFADGGRQDLAGAEAEKIGVLASYLPAQLSTEQIEERARATIARLGVAGAKGIGPVMREIGVSSAEAPRSEVAQVVKRLLG</sequence>
<reference evidence="2" key="1">
    <citation type="submission" date="2022-07" db="EMBL/GenBank/DDBJ databases">
        <title>Phylogenomic reconstructions and comparative analyses of Kickxellomycotina fungi.</title>
        <authorList>
            <person name="Reynolds N.K."/>
            <person name="Stajich J.E."/>
            <person name="Barry K."/>
            <person name="Grigoriev I.V."/>
            <person name="Crous P."/>
            <person name="Smith M.E."/>
        </authorList>
    </citation>
    <scope>NUCLEOTIDE SEQUENCE</scope>
    <source>
        <strain evidence="2">BCRC 34381</strain>
    </source>
</reference>